<name>A0AAP2RCY5_9EURY</name>
<keyword evidence="8" id="KW-1185">Reference proteome</keyword>
<proteinExistence type="predicted"/>
<gene>
    <name evidence="7" type="ORF">CUJ83_04975</name>
</gene>
<organism evidence="7 8">
    <name type="scientific">Methanooceanicella nereidis</name>
    <dbReference type="NCBI Taxonomy" id="2052831"/>
    <lineage>
        <taxon>Archaea</taxon>
        <taxon>Methanobacteriati</taxon>
        <taxon>Methanobacteriota</taxon>
        <taxon>Stenosarchaea group</taxon>
        <taxon>Methanomicrobia</taxon>
        <taxon>Methanocellales</taxon>
        <taxon>Methanocellaceae</taxon>
        <taxon>Methanooceanicella</taxon>
    </lineage>
</organism>
<dbReference type="Pfam" id="PF13649">
    <property type="entry name" value="Methyltransf_25"/>
    <property type="match status" value="1"/>
</dbReference>
<sequence>MITDDFDYLAPGGRSFTITSGLISKLNKRSRVLEIASGRGEAACALAGEFGCRVEGFDLDPNMVEYSRQKAEALGIPDLVSFDVIDGRDLDFGKGKYNLILAEGGALTYIGREDGVEKCAELLKDNGYLALTDLIYIKVDVDKRVRDVYEEGVYSYLNEIDYRKLLERNGLEIIHLSMVPQSAWDRYYISMRRKISSRLCKFTQEFKDAMANEIDVYYNWGGMESVGYVYIVAKKIPHDRRLAAGPEDLRISTVGSGYYQ</sequence>
<dbReference type="GO" id="GO:0000234">
    <property type="term" value="F:phosphoethanolamine N-methyltransferase activity"/>
    <property type="evidence" value="ECO:0007669"/>
    <property type="project" value="UniProtKB-EC"/>
</dbReference>
<evidence type="ECO:0000256" key="1">
    <source>
        <dbReference type="ARBA" id="ARBA00005189"/>
    </source>
</evidence>
<dbReference type="CDD" id="cd02440">
    <property type="entry name" value="AdoMet_MTases"/>
    <property type="match status" value="1"/>
</dbReference>
<dbReference type="GO" id="GO:0032259">
    <property type="term" value="P:methylation"/>
    <property type="evidence" value="ECO:0007669"/>
    <property type="project" value="UniProtKB-KW"/>
</dbReference>
<dbReference type="PANTHER" id="PTHR44307:SF2">
    <property type="entry name" value="PHOSPHOETHANOLAMINE METHYLTRANSFERASE ISOFORM X1"/>
    <property type="match status" value="1"/>
</dbReference>
<reference evidence="7 8" key="1">
    <citation type="submission" date="2017-11" db="EMBL/GenBank/DDBJ databases">
        <title>Isolation and Characterization of Family Methanocellaceae Species from Potential Methane Hydrate Area Offshore Southwestern Taiwan.</title>
        <authorList>
            <person name="Zhang W.-L."/>
            <person name="Chen W.-C."/>
            <person name="Lai M.-C."/>
            <person name="Chen S.-C."/>
        </authorList>
    </citation>
    <scope>NUCLEOTIDE SEQUENCE [LARGE SCALE GENOMIC DNA]</scope>
    <source>
        <strain evidence="7 8">CWC-04</strain>
    </source>
</reference>
<evidence type="ECO:0000256" key="5">
    <source>
        <dbReference type="ARBA" id="ARBA00047622"/>
    </source>
</evidence>
<dbReference type="SUPFAM" id="SSF53335">
    <property type="entry name" value="S-adenosyl-L-methionine-dependent methyltransferases"/>
    <property type="match status" value="1"/>
</dbReference>
<dbReference type="InterPro" id="IPR029063">
    <property type="entry name" value="SAM-dependent_MTases_sf"/>
</dbReference>
<dbReference type="Gene3D" id="3.40.50.150">
    <property type="entry name" value="Vaccinia Virus protein VP39"/>
    <property type="match status" value="1"/>
</dbReference>
<evidence type="ECO:0000256" key="3">
    <source>
        <dbReference type="ARBA" id="ARBA00022679"/>
    </source>
</evidence>
<comment type="pathway">
    <text evidence="1">Lipid metabolism.</text>
</comment>
<comment type="pathway">
    <text evidence="4">Phospholipid metabolism.</text>
</comment>
<comment type="catalytic activity">
    <reaction evidence="5">
        <text>phosphoethanolamine + S-adenosyl-L-methionine = N-methylethanolamine phosphate + S-adenosyl-L-homocysteine + H(+)</text>
        <dbReference type="Rhea" id="RHEA:20365"/>
        <dbReference type="ChEBI" id="CHEBI:15378"/>
        <dbReference type="ChEBI" id="CHEBI:57781"/>
        <dbReference type="ChEBI" id="CHEBI:57856"/>
        <dbReference type="ChEBI" id="CHEBI:58190"/>
        <dbReference type="ChEBI" id="CHEBI:59789"/>
        <dbReference type="EC" id="2.1.1.103"/>
    </reaction>
    <physiologicalReaction direction="left-to-right" evidence="5">
        <dbReference type="Rhea" id="RHEA:20366"/>
    </physiologicalReaction>
</comment>
<dbReference type="RefSeq" id="WP_230741179.1">
    <property type="nucleotide sequence ID" value="NZ_PGCK01000003.1"/>
</dbReference>
<comment type="caution">
    <text evidence="7">The sequence shown here is derived from an EMBL/GenBank/DDBJ whole genome shotgun (WGS) entry which is preliminary data.</text>
</comment>
<dbReference type="AlphaFoldDB" id="A0AAP2RCY5"/>
<evidence type="ECO:0000259" key="6">
    <source>
        <dbReference type="Pfam" id="PF13649"/>
    </source>
</evidence>
<keyword evidence="3" id="KW-0808">Transferase</keyword>
<evidence type="ECO:0000313" key="8">
    <source>
        <dbReference type="Proteomes" id="UP001320159"/>
    </source>
</evidence>
<dbReference type="InterPro" id="IPR041698">
    <property type="entry name" value="Methyltransf_25"/>
</dbReference>
<keyword evidence="2 7" id="KW-0489">Methyltransferase</keyword>
<protein>
    <submittedName>
        <fullName evidence="7">Class I SAM-dependent methyltransferase</fullName>
    </submittedName>
</protein>
<evidence type="ECO:0000313" key="7">
    <source>
        <dbReference type="EMBL" id="MCD1294350.1"/>
    </source>
</evidence>
<feature type="domain" description="Methyltransferase" evidence="6">
    <location>
        <begin position="32"/>
        <end position="127"/>
    </location>
</feature>
<evidence type="ECO:0000256" key="2">
    <source>
        <dbReference type="ARBA" id="ARBA00022603"/>
    </source>
</evidence>
<dbReference type="Proteomes" id="UP001320159">
    <property type="component" value="Unassembled WGS sequence"/>
</dbReference>
<dbReference type="EMBL" id="PGCK01000003">
    <property type="protein sequence ID" value="MCD1294350.1"/>
    <property type="molecule type" value="Genomic_DNA"/>
</dbReference>
<dbReference type="PANTHER" id="PTHR44307">
    <property type="entry name" value="PHOSPHOETHANOLAMINE METHYLTRANSFERASE"/>
    <property type="match status" value="1"/>
</dbReference>
<accession>A0AAP2RCY5</accession>
<evidence type="ECO:0000256" key="4">
    <source>
        <dbReference type="ARBA" id="ARBA00025707"/>
    </source>
</evidence>